<reference evidence="1 2" key="1">
    <citation type="submission" date="2019-04" db="EMBL/GenBank/DDBJ databases">
        <title>Flavobacterium sp. nov. isolated from construction timber.</title>
        <authorList>
            <person name="Lin S.-Y."/>
            <person name="Chang C.-T."/>
            <person name="Young C.-C."/>
        </authorList>
    </citation>
    <scope>NUCLEOTIDE SEQUENCE [LARGE SCALE GENOMIC DNA]</scope>
    <source>
        <strain evidence="1 2">CC-CTC003</strain>
    </source>
</reference>
<name>A0A4S3ZSC1_9FLAO</name>
<evidence type="ECO:0000313" key="1">
    <source>
        <dbReference type="EMBL" id="THF48441.1"/>
    </source>
</evidence>
<evidence type="ECO:0000313" key="2">
    <source>
        <dbReference type="Proteomes" id="UP000307507"/>
    </source>
</evidence>
<dbReference type="AlphaFoldDB" id="A0A4S3ZSC1"/>
<dbReference type="RefSeq" id="WP_136403903.1">
    <property type="nucleotide sequence ID" value="NZ_SSNZ01000008.1"/>
</dbReference>
<dbReference type="OrthoDB" id="1267200at2"/>
<dbReference type="Proteomes" id="UP000307507">
    <property type="component" value="Unassembled WGS sequence"/>
</dbReference>
<accession>A0A4S3ZSC1</accession>
<comment type="caution">
    <text evidence="1">The sequence shown here is derived from an EMBL/GenBank/DDBJ whole genome shotgun (WGS) entry which is preliminary data.</text>
</comment>
<gene>
    <name evidence="1" type="ORF">E6C50_14245</name>
</gene>
<sequence length="274" mass="32149">MKLIIEQLKKGIQTHPSVLNSTLSSVKSWKRAQYIILSEIIADALSRSEYLQGNRKNELGTTISSTTLHRIFTNDYETKENSDLRFLKTLDKLAIFIGYASLNSFIANHKERIHPISLFDSNDEHTAYFEHLLHQFCEDEFQCLLKLPEVNLSRLSDFIFEDGPLTQRITGLLEKYAKLNLFLNNDNNRSKFEIYDFRITRIDDTLTVISAKERWNLEWRDATGTISNTYNKVDLQTYFIKKKHNTWKIWDNYNPNYHNLSLEASLNMLQKIEA</sequence>
<dbReference type="EMBL" id="SSNZ01000008">
    <property type="protein sequence ID" value="THF48441.1"/>
    <property type="molecule type" value="Genomic_DNA"/>
</dbReference>
<keyword evidence="2" id="KW-1185">Reference proteome</keyword>
<protein>
    <submittedName>
        <fullName evidence="1">Uncharacterized protein</fullName>
    </submittedName>
</protein>
<proteinExistence type="predicted"/>
<organism evidence="1 2">
    <name type="scientific">Flavobacterium supellecticarium</name>
    <dbReference type="NCBI Taxonomy" id="2565924"/>
    <lineage>
        <taxon>Bacteria</taxon>
        <taxon>Pseudomonadati</taxon>
        <taxon>Bacteroidota</taxon>
        <taxon>Flavobacteriia</taxon>
        <taxon>Flavobacteriales</taxon>
        <taxon>Flavobacteriaceae</taxon>
        <taxon>Flavobacterium</taxon>
    </lineage>
</organism>